<dbReference type="AlphaFoldDB" id="A0A7X5QFQ4"/>
<gene>
    <name evidence="2" type="ORF">C5469_16365</name>
</gene>
<evidence type="ECO:0000256" key="1">
    <source>
        <dbReference type="SAM" id="MobiDB-lite"/>
    </source>
</evidence>
<feature type="compositionally biased region" description="Basic and acidic residues" evidence="1">
    <location>
        <begin position="295"/>
        <end position="309"/>
    </location>
</feature>
<feature type="compositionally biased region" description="Basic residues" evidence="1">
    <location>
        <begin position="317"/>
        <end position="326"/>
    </location>
</feature>
<evidence type="ECO:0000313" key="3">
    <source>
        <dbReference type="Proteomes" id="UP000591844"/>
    </source>
</evidence>
<proteinExistence type="predicted"/>
<keyword evidence="3" id="KW-1185">Reference proteome</keyword>
<dbReference type="RefSeq" id="WP_166308833.1">
    <property type="nucleotide sequence ID" value="NZ_CAWPIB010000017.1"/>
</dbReference>
<comment type="caution">
    <text evidence="2">The sequence shown here is derived from an EMBL/GenBank/DDBJ whole genome shotgun (WGS) entry which is preliminary data.</text>
</comment>
<sequence>MSNDAETMRDFLVSLKFDVDEVGQRKFMTVITEVTVNVLKMRAEIEDATSAVANFIAQIANGLDKLYGQLQKTGPTIEKIKPIDEGVSQAAGSGSVERFLPKIDVLSHANGGHVNTASLITSMSEPLLKATMGCANQNTNTLDSDDIFNAIEELVKWLNKGEASANGLLKTLNELWKFTGRKITLGILFDLNNRLNALQEEARKNHETVGETIQRRQKEREANKKPLLTFDQLNSWMSTHGLYMASDLTPFFSKDNYEKYQKQLDGSKPIIDKGHSQKVADIPKYQKQLDGGKPVIDKDHRQKVADIPRKVSGQSSKAKKKRKNKPLNKDHLKAGIAKQPDAHHSLHAVNQSMDILNSELTETRLKKLMSSRGARNNNPLNMNFARQRGAVREDSPGHRFAKFPDAYSGLKATAHQLRRYFSGKTTGKKLQTIASIIPTWAPSKDGNKTKAYIASVSKMMNVSKDAFLDLTDPDVMQRLIDSMMVVEIGGNPYSPEFIRAAILGLPPPENKPFGLTRHLNNVANYWKNISIDPHMISGAMTNINSMINHQGVTHNFLLRSPIPAGNNNMQGIGEVNYHIEINGVESPREAARLTGETVERTHSMLLRNMQTQVR</sequence>
<evidence type="ECO:0000313" key="2">
    <source>
        <dbReference type="EMBL" id="NHB93628.1"/>
    </source>
</evidence>
<feature type="region of interest" description="Disordered" evidence="1">
    <location>
        <begin position="267"/>
        <end position="330"/>
    </location>
</feature>
<accession>A0A7X5QFQ4</accession>
<organism evidence="2 3">
    <name type="scientific">Photorhabdus cinerea</name>
    <dbReference type="NCBI Taxonomy" id="471575"/>
    <lineage>
        <taxon>Bacteria</taxon>
        <taxon>Pseudomonadati</taxon>
        <taxon>Pseudomonadota</taxon>
        <taxon>Gammaproteobacteria</taxon>
        <taxon>Enterobacterales</taxon>
        <taxon>Morganellaceae</taxon>
        <taxon>Photorhabdus</taxon>
    </lineage>
</organism>
<name>A0A7X5QFQ4_9GAMM</name>
<dbReference type="Proteomes" id="UP000591844">
    <property type="component" value="Unassembled WGS sequence"/>
</dbReference>
<reference evidence="2 3" key="1">
    <citation type="submission" date="2018-02" db="EMBL/GenBank/DDBJ databases">
        <authorList>
            <person name="Machado R.A."/>
        </authorList>
    </citation>
    <scope>NUCLEOTIDE SEQUENCE [LARGE SCALE GENOMIC DNA]</scope>
    <source>
        <strain evidence="2 3">DSM 19724</strain>
    </source>
</reference>
<protein>
    <submittedName>
        <fullName evidence="2">Uncharacterized protein</fullName>
    </submittedName>
</protein>
<dbReference type="EMBL" id="PUJW01000017">
    <property type="protein sequence ID" value="NHB93628.1"/>
    <property type="molecule type" value="Genomic_DNA"/>
</dbReference>